<name>A0ABU2L497_9ACTN</name>
<dbReference type="PANTHER" id="PTHR36221:SF1">
    <property type="entry name" value="DUF742 DOMAIN-CONTAINING PROTEIN"/>
    <property type="match status" value="1"/>
</dbReference>
<proteinExistence type="predicted"/>
<dbReference type="PANTHER" id="PTHR36221">
    <property type="entry name" value="DUF742 DOMAIN-CONTAINING PROTEIN"/>
    <property type="match status" value="1"/>
</dbReference>
<dbReference type="Proteomes" id="UP001183388">
    <property type="component" value="Unassembled WGS sequence"/>
</dbReference>
<gene>
    <name evidence="1" type="ORF">RM780_05340</name>
</gene>
<evidence type="ECO:0000313" key="2">
    <source>
        <dbReference type="Proteomes" id="UP001183388"/>
    </source>
</evidence>
<evidence type="ECO:0000313" key="1">
    <source>
        <dbReference type="EMBL" id="MDT0306385.1"/>
    </source>
</evidence>
<reference evidence="2" key="1">
    <citation type="submission" date="2023-07" db="EMBL/GenBank/DDBJ databases">
        <title>30 novel species of actinomycetes from the DSMZ collection.</title>
        <authorList>
            <person name="Nouioui I."/>
        </authorList>
    </citation>
    <scope>NUCLEOTIDE SEQUENCE [LARGE SCALE GENOMIC DNA]</scope>
    <source>
        <strain evidence="2">DSM 44917</strain>
    </source>
</reference>
<dbReference type="Pfam" id="PF05331">
    <property type="entry name" value="DUF742"/>
    <property type="match status" value="1"/>
</dbReference>
<comment type="caution">
    <text evidence="1">The sequence shown here is derived from an EMBL/GenBank/DDBJ whole genome shotgun (WGS) entry which is preliminary data.</text>
</comment>
<dbReference type="EMBL" id="JAVREN010000005">
    <property type="protein sequence ID" value="MDT0306385.1"/>
    <property type="molecule type" value="Genomic_DNA"/>
</dbReference>
<keyword evidence="2" id="KW-1185">Reference proteome</keyword>
<protein>
    <submittedName>
        <fullName evidence="1">DUF742 domain-containing protein</fullName>
    </submittedName>
</protein>
<organism evidence="1 2">
    <name type="scientific">Streptomyces boetiae</name>
    <dbReference type="NCBI Taxonomy" id="3075541"/>
    <lineage>
        <taxon>Bacteria</taxon>
        <taxon>Bacillati</taxon>
        <taxon>Actinomycetota</taxon>
        <taxon>Actinomycetes</taxon>
        <taxon>Kitasatosporales</taxon>
        <taxon>Streptomycetaceae</taxon>
        <taxon>Streptomyces</taxon>
    </lineage>
</organism>
<dbReference type="RefSeq" id="WP_311629307.1">
    <property type="nucleotide sequence ID" value="NZ_JAVREN010000005.1"/>
</dbReference>
<sequence>MTARRDPPRPSWFGEGAEYLVRPYAVTGGRTSPSGSDFSLITLVATTAPAHSIDRRAEQPELAAILDLCRERPLAIVEIAARLDLPASVVKVLCGDLLGRSMITVKAPGQGTGAPSVELLERVIDGIRRL</sequence>
<accession>A0ABU2L497</accession>
<dbReference type="InterPro" id="IPR007995">
    <property type="entry name" value="DUF742"/>
</dbReference>